<dbReference type="GO" id="GO:0046872">
    <property type="term" value="F:metal ion binding"/>
    <property type="evidence" value="ECO:0007669"/>
    <property type="project" value="UniProtKB-KW"/>
</dbReference>
<name>A0A0R2L3U2_9LACO</name>
<dbReference type="InterPro" id="IPR036163">
    <property type="entry name" value="HMA_dom_sf"/>
</dbReference>
<keyword evidence="5" id="KW-1185">Reference proteome</keyword>
<dbReference type="SUPFAM" id="SSF55008">
    <property type="entry name" value="HMA, heavy metal-associated domain"/>
    <property type="match status" value="1"/>
</dbReference>
<evidence type="ECO:0000313" key="5">
    <source>
        <dbReference type="Proteomes" id="UP000051139"/>
    </source>
</evidence>
<accession>A0A0R2L3U2</accession>
<dbReference type="EMBL" id="BJUD01000053">
    <property type="protein sequence ID" value="GEK29418.1"/>
    <property type="molecule type" value="Genomic_DNA"/>
</dbReference>
<dbReference type="Proteomes" id="UP000321429">
    <property type="component" value="Unassembled WGS sequence"/>
</dbReference>
<dbReference type="Gene3D" id="3.30.70.100">
    <property type="match status" value="1"/>
</dbReference>
<dbReference type="PROSITE" id="PS01047">
    <property type="entry name" value="HMA_1"/>
    <property type="match status" value="1"/>
</dbReference>
<dbReference type="CDD" id="cd00371">
    <property type="entry name" value="HMA"/>
    <property type="match status" value="1"/>
</dbReference>
<dbReference type="PROSITE" id="PS50846">
    <property type="entry name" value="HMA_2"/>
    <property type="match status" value="1"/>
</dbReference>
<proteinExistence type="predicted"/>
<dbReference type="OrthoDB" id="2721717at2"/>
<dbReference type="EMBL" id="JQCB01000023">
    <property type="protein sequence ID" value="KRN93517.1"/>
    <property type="molecule type" value="Genomic_DNA"/>
</dbReference>
<evidence type="ECO:0000313" key="3">
    <source>
        <dbReference type="EMBL" id="GEK29418.1"/>
    </source>
</evidence>
<dbReference type="Proteomes" id="UP000051139">
    <property type="component" value="Unassembled WGS sequence"/>
</dbReference>
<feature type="domain" description="HMA" evidence="2">
    <location>
        <begin position="2"/>
        <end position="68"/>
    </location>
</feature>
<dbReference type="InterPro" id="IPR017969">
    <property type="entry name" value="Heavy-metal-associated_CS"/>
</dbReference>
<dbReference type="RefSeq" id="WP_057811724.1">
    <property type="nucleotide sequence ID" value="NZ_BJUD01000053.1"/>
</dbReference>
<evidence type="ECO:0000259" key="2">
    <source>
        <dbReference type="PROSITE" id="PS50846"/>
    </source>
</evidence>
<dbReference type="PATRIC" id="fig|348151.3.peg.1044"/>
<keyword evidence="1" id="KW-0479">Metal-binding</keyword>
<protein>
    <submittedName>
        <fullName evidence="3">Heavy metal-binding protein</fullName>
    </submittedName>
</protein>
<dbReference type="InterPro" id="IPR006121">
    <property type="entry name" value="HMA_dom"/>
</dbReference>
<evidence type="ECO:0000256" key="1">
    <source>
        <dbReference type="ARBA" id="ARBA00022723"/>
    </source>
</evidence>
<dbReference type="Pfam" id="PF00403">
    <property type="entry name" value="HMA"/>
    <property type="match status" value="1"/>
</dbReference>
<gene>
    <name evidence="4" type="ORF">IV55_GL001022</name>
    <name evidence="3" type="ORF">LSI01_17290</name>
</gene>
<dbReference type="AlphaFoldDB" id="A0A0R2L3U2"/>
<comment type="caution">
    <text evidence="4">The sequence shown here is derived from an EMBL/GenBank/DDBJ whole genome shotgun (WGS) entry which is preliminary data.</text>
</comment>
<evidence type="ECO:0000313" key="4">
    <source>
        <dbReference type="EMBL" id="KRN93517.1"/>
    </source>
</evidence>
<reference evidence="3 6" key="2">
    <citation type="submission" date="2019-07" db="EMBL/GenBank/DDBJ databases">
        <title>Whole genome shotgun sequence of Lactobacillus siliginis NBRC 101315.</title>
        <authorList>
            <person name="Hosoyama A."/>
            <person name="Uohara A."/>
            <person name="Ohji S."/>
            <person name="Ichikawa N."/>
        </authorList>
    </citation>
    <scope>NUCLEOTIDE SEQUENCE [LARGE SCALE GENOMIC DNA]</scope>
    <source>
        <strain evidence="3 6">NBRC 101315</strain>
    </source>
</reference>
<sequence length="75" mass="8180">MTKAIMQLDELSCPACLQKIEHALTQQAGVSTVKVLFNAAKVKTDFDDQAVTADQLADVVTRLGYEVKTIKVKEA</sequence>
<organism evidence="4 5">
    <name type="scientific">Furfurilactobacillus siliginis</name>
    <dbReference type="NCBI Taxonomy" id="348151"/>
    <lineage>
        <taxon>Bacteria</taxon>
        <taxon>Bacillati</taxon>
        <taxon>Bacillota</taxon>
        <taxon>Bacilli</taxon>
        <taxon>Lactobacillales</taxon>
        <taxon>Lactobacillaceae</taxon>
        <taxon>Furfurilactobacillus</taxon>
    </lineage>
</organism>
<evidence type="ECO:0000313" key="6">
    <source>
        <dbReference type="Proteomes" id="UP000321429"/>
    </source>
</evidence>
<reference evidence="4 5" key="1">
    <citation type="journal article" date="2015" name="Genome Announc.">
        <title>Expanding the biotechnology potential of lactobacilli through comparative genomics of 213 strains and associated genera.</title>
        <authorList>
            <person name="Sun Z."/>
            <person name="Harris H.M."/>
            <person name="McCann A."/>
            <person name="Guo C."/>
            <person name="Argimon S."/>
            <person name="Zhang W."/>
            <person name="Yang X."/>
            <person name="Jeffery I.B."/>
            <person name="Cooney J.C."/>
            <person name="Kagawa T.F."/>
            <person name="Liu W."/>
            <person name="Song Y."/>
            <person name="Salvetti E."/>
            <person name="Wrobel A."/>
            <person name="Rasinkangas P."/>
            <person name="Parkhill J."/>
            <person name="Rea M.C."/>
            <person name="O'Sullivan O."/>
            <person name="Ritari J."/>
            <person name="Douillard F.P."/>
            <person name="Paul Ross R."/>
            <person name="Yang R."/>
            <person name="Briner A.E."/>
            <person name="Felis G.E."/>
            <person name="de Vos W.M."/>
            <person name="Barrangou R."/>
            <person name="Klaenhammer T.R."/>
            <person name="Caufield P.W."/>
            <person name="Cui Y."/>
            <person name="Zhang H."/>
            <person name="O'Toole P.W."/>
        </authorList>
    </citation>
    <scope>NUCLEOTIDE SEQUENCE [LARGE SCALE GENOMIC DNA]</scope>
    <source>
        <strain evidence="4 5">DSM 22696</strain>
    </source>
</reference>
<dbReference type="STRING" id="348151.IV55_GL001022"/>